<feature type="binding site" evidence="5">
    <location>
        <position position="250"/>
    </location>
    <ligand>
        <name>Fe cation</name>
        <dbReference type="ChEBI" id="CHEBI:24875"/>
        <note>catalytic</note>
    </ligand>
</feature>
<dbReference type="EMBL" id="MBAD02000405">
    <property type="protein sequence ID" value="RLN68393.1"/>
    <property type="molecule type" value="Genomic_DNA"/>
</dbReference>
<evidence type="ECO:0000313" key="9">
    <source>
        <dbReference type="Proteomes" id="UP000277300"/>
    </source>
</evidence>
<dbReference type="InterPro" id="IPR027450">
    <property type="entry name" value="AlkB-like"/>
</dbReference>
<dbReference type="GO" id="GO:0035513">
    <property type="term" value="P:oxidative RNA demethylation"/>
    <property type="evidence" value="ECO:0007669"/>
    <property type="project" value="TreeGrafter"/>
</dbReference>
<reference evidence="9 10" key="1">
    <citation type="submission" date="2018-07" db="EMBL/GenBank/DDBJ databases">
        <title>Genome sequencing of oomycete isolates from Chile give support for New Zealand origin for Phytophthora kernoviae and make available the first Nothophytophthora sp. genome.</title>
        <authorList>
            <person name="Studholme D.J."/>
            <person name="Sanfuentes E."/>
            <person name="Panda P."/>
            <person name="Hill R."/>
            <person name="Sambles C."/>
            <person name="Grant M."/>
            <person name="Williams N.M."/>
            <person name="Mcdougal R.L."/>
        </authorList>
    </citation>
    <scope>NUCLEOTIDE SEQUENCE [LARGE SCALE GENOMIC DNA]</scope>
    <source>
        <strain evidence="7">Chile6</strain>
        <strain evidence="8">Chile7</strain>
    </source>
</reference>
<evidence type="ECO:0000313" key="8">
    <source>
        <dbReference type="EMBL" id="RLN68393.1"/>
    </source>
</evidence>
<dbReference type="Pfam" id="PF13532">
    <property type="entry name" value="2OG-FeII_Oxy_2"/>
    <property type="match status" value="1"/>
</dbReference>
<dbReference type="GO" id="GO:0035516">
    <property type="term" value="F:broad specificity oxidative DNA demethylase activity"/>
    <property type="evidence" value="ECO:0007669"/>
    <property type="project" value="TreeGrafter"/>
</dbReference>
<evidence type="ECO:0000256" key="2">
    <source>
        <dbReference type="ARBA" id="ARBA00022964"/>
    </source>
</evidence>
<feature type="binding site" evidence="5">
    <location>
        <position position="196"/>
    </location>
    <ligand>
        <name>Fe cation</name>
        <dbReference type="ChEBI" id="CHEBI:24875"/>
        <note>catalytic</note>
    </ligand>
</feature>
<dbReference type="AlphaFoldDB" id="A0A3F2RRM5"/>
<evidence type="ECO:0000256" key="1">
    <source>
        <dbReference type="ARBA" id="ARBA00022723"/>
    </source>
</evidence>
<dbReference type="EMBL" id="MBDO02000109">
    <property type="protein sequence ID" value="RLN62880.1"/>
    <property type="molecule type" value="Genomic_DNA"/>
</dbReference>
<name>A0A3F2RRM5_9STRA</name>
<dbReference type="PANTHER" id="PTHR16557:SF11">
    <property type="entry name" value="ALPHA-KETOGLUTARATE-DEPENDENT DIOXYGENASE ALKB"/>
    <property type="match status" value="1"/>
</dbReference>
<dbReference type="Gene3D" id="2.60.120.590">
    <property type="entry name" value="Alpha-ketoglutarate-dependent dioxygenase AlkB-like"/>
    <property type="match status" value="1"/>
</dbReference>
<dbReference type="GO" id="GO:0008198">
    <property type="term" value="F:ferrous iron binding"/>
    <property type="evidence" value="ECO:0007669"/>
    <property type="project" value="TreeGrafter"/>
</dbReference>
<evidence type="ECO:0000313" key="7">
    <source>
        <dbReference type="EMBL" id="RLN62880.1"/>
    </source>
</evidence>
<feature type="binding site" evidence="5">
    <location>
        <position position="194"/>
    </location>
    <ligand>
        <name>Fe cation</name>
        <dbReference type="ChEBI" id="CHEBI:24875"/>
        <note>catalytic</note>
    </ligand>
</feature>
<evidence type="ECO:0000256" key="4">
    <source>
        <dbReference type="ARBA" id="ARBA00023004"/>
    </source>
</evidence>
<evidence type="ECO:0000313" key="10">
    <source>
        <dbReference type="Proteomes" id="UP000284657"/>
    </source>
</evidence>
<sequence>MTAYKASEKRWKRASDKDFLQDDKLIDPHNLSKEQEAKVQRVGTWKWHEDDVERPVLAFDAFGPSHRGFCVIPGALNATTQLQFAHACLNEYTEEPHVTNMHLQNQQVKAVWQKARDSHPHDPTASPQLGKLHWAASGYHYDWTARKYYKDSFSPVPALLEQLATKCATVCGMALAAEAVIVNYYKLKSTMGGHLDDVEYTMDHPVVSLSLGSRCVFLMGGRTKEEPPLELLLRSGDIAIMGGESRCCYHGVARVLPTLFVMPSEELNAFAQGENSREEYEAVQAYLSTQRVNINIRQVYPSEPAGTTSRVTGSGVERE</sequence>
<accession>A0A3F2RRM5</accession>
<evidence type="ECO:0000256" key="5">
    <source>
        <dbReference type="PIRSR" id="PIRSR604574-2"/>
    </source>
</evidence>
<dbReference type="Proteomes" id="UP000277300">
    <property type="component" value="Unassembled WGS sequence"/>
</dbReference>
<dbReference type="InterPro" id="IPR005123">
    <property type="entry name" value="Oxoglu/Fe-dep_dioxygenase_dom"/>
</dbReference>
<dbReference type="PANTHER" id="PTHR16557">
    <property type="entry name" value="ALKYLATED DNA REPAIR PROTEIN ALKB-RELATED"/>
    <property type="match status" value="1"/>
</dbReference>
<evidence type="ECO:0000256" key="3">
    <source>
        <dbReference type="ARBA" id="ARBA00023002"/>
    </source>
</evidence>
<evidence type="ECO:0000259" key="6">
    <source>
        <dbReference type="PROSITE" id="PS51471"/>
    </source>
</evidence>
<dbReference type="GO" id="GO:0035515">
    <property type="term" value="F:oxidative RNA demethylase activity"/>
    <property type="evidence" value="ECO:0007669"/>
    <property type="project" value="TreeGrafter"/>
</dbReference>
<dbReference type="InterPro" id="IPR004574">
    <property type="entry name" value="Alkb"/>
</dbReference>
<dbReference type="Proteomes" id="UP000284657">
    <property type="component" value="Unassembled WGS sequence"/>
</dbReference>
<gene>
    <name evidence="8" type="ORF">BBJ29_002693</name>
    <name evidence="7" type="ORF">BBP00_00004477</name>
</gene>
<keyword evidence="3" id="KW-0560">Oxidoreductase</keyword>
<protein>
    <recommendedName>
        <fullName evidence="6">Fe2OG dioxygenase domain-containing protein</fullName>
    </recommendedName>
</protein>
<dbReference type="SUPFAM" id="SSF51197">
    <property type="entry name" value="Clavaminate synthase-like"/>
    <property type="match status" value="1"/>
</dbReference>
<dbReference type="OrthoDB" id="6614653at2759"/>
<dbReference type="InterPro" id="IPR037151">
    <property type="entry name" value="AlkB-like_sf"/>
</dbReference>
<organism evidence="7 9">
    <name type="scientific">Phytophthora kernoviae</name>
    <dbReference type="NCBI Taxonomy" id="325452"/>
    <lineage>
        <taxon>Eukaryota</taxon>
        <taxon>Sar</taxon>
        <taxon>Stramenopiles</taxon>
        <taxon>Oomycota</taxon>
        <taxon>Peronosporomycetes</taxon>
        <taxon>Peronosporales</taxon>
        <taxon>Peronosporaceae</taxon>
        <taxon>Phytophthora</taxon>
    </lineage>
</organism>
<dbReference type="PROSITE" id="PS51471">
    <property type="entry name" value="FE2OG_OXY"/>
    <property type="match status" value="1"/>
</dbReference>
<keyword evidence="4 5" id="KW-0408">Iron</keyword>
<proteinExistence type="predicted"/>
<dbReference type="GO" id="GO:0005737">
    <property type="term" value="C:cytoplasm"/>
    <property type="evidence" value="ECO:0007669"/>
    <property type="project" value="TreeGrafter"/>
</dbReference>
<keyword evidence="1 5" id="KW-0479">Metal-binding</keyword>
<feature type="domain" description="Fe2OG dioxygenase" evidence="6">
    <location>
        <begin position="176"/>
        <end position="300"/>
    </location>
</feature>
<comment type="cofactor">
    <cofactor evidence="5">
        <name>Fe(2+)</name>
        <dbReference type="ChEBI" id="CHEBI:29033"/>
    </cofactor>
    <text evidence="5">Binds 1 Fe(2+) ion per subunit.</text>
</comment>
<keyword evidence="2" id="KW-0223">Dioxygenase</keyword>
<comment type="caution">
    <text evidence="7">The sequence shown here is derived from an EMBL/GenBank/DDBJ whole genome shotgun (WGS) entry which is preliminary data.</text>
</comment>